<dbReference type="EMBL" id="AAMCCN010000001">
    <property type="protein sequence ID" value="EDF8494978.1"/>
    <property type="molecule type" value="Genomic_DNA"/>
</dbReference>
<name>A0A3V2HZ38_SALSE</name>
<dbReference type="GO" id="GO:0006355">
    <property type="term" value="P:regulation of DNA-templated transcription"/>
    <property type="evidence" value="ECO:0007669"/>
    <property type="project" value="InterPro"/>
</dbReference>
<protein>
    <submittedName>
        <fullName evidence="2">Uncharacterized protein</fullName>
    </submittedName>
</protein>
<reference evidence="2" key="2">
    <citation type="submission" date="2018-07" db="EMBL/GenBank/DDBJ databases">
        <authorList>
            <consortium name="GenomeTrakr network: Whole genome sequencing for foodborne pathogen traceback"/>
        </authorList>
    </citation>
    <scope>NUCLEOTIDE SEQUENCE</scope>
    <source>
        <strain evidence="2">ADRDL-1057</strain>
    </source>
</reference>
<dbReference type="InterPro" id="IPR010985">
    <property type="entry name" value="Ribbon_hlx_hlx"/>
</dbReference>
<sequence length="56" mass="6363">MTRLKDETLSIRTSADIKQLLRQAADRERRSVASMIEVLVINYAKAHGLTPDHSKK</sequence>
<dbReference type="AlphaFoldDB" id="A0A3V2HZ38"/>
<gene>
    <name evidence="1" type="ORF">A3030_19810</name>
    <name evidence="2" type="ORF">B6442_02610</name>
</gene>
<organism evidence="2">
    <name type="scientific">Salmonella senftenberg</name>
    <dbReference type="NCBI Taxonomy" id="28150"/>
    <lineage>
        <taxon>Bacteria</taxon>
        <taxon>Pseudomonadati</taxon>
        <taxon>Pseudomonadota</taxon>
        <taxon>Gammaproteobacteria</taxon>
        <taxon>Enterobacterales</taxon>
        <taxon>Enterobacteriaceae</taxon>
        <taxon>Salmonella</taxon>
    </lineage>
</organism>
<evidence type="ECO:0000313" key="1">
    <source>
        <dbReference type="EMBL" id="ECS3352077.1"/>
    </source>
</evidence>
<dbReference type="EMBL" id="AAKJGI010000023">
    <property type="protein sequence ID" value="ECS3352077.1"/>
    <property type="molecule type" value="Genomic_DNA"/>
</dbReference>
<proteinExistence type="predicted"/>
<accession>A0A3V2HZ38</accession>
<evidence type="ECO:0000313" key="2">
    <source>
        <dbReference type="EMBL" id="EDF8494978.1"/>
    </source>
</evidence>
<dbReference type="SUPFAM" id="SSF47598">
    <property type="entry name" value="Ribbon-helix-helix"/>
    <property type="match status" value="1"/>
</dbReference>
<reference evidence="1" key="1">
    <citation type="submission" date="2018-07" db="EMBL/GenBank/DDBJ databases">
        <authorList>
            <consortium name="NARMS: The National Antimicrobial Resistance Monitoring System"/>
        </authorList>
    </citation>
    <scope>NUCLEOTIDE SEQUENCE</scope>
    <source>
        <strain evidence="1">CVM N57491F</strain>
    </source>
</reference>
<comment type="caution">
    <text evidence="2">The sequence shown here is derived from an EMBL/GenBank/DDBJ whole genome shotgun (WGS) entry which is preliminary data.</text>
</comment>